<evidence type="ECO:0000259" key="1">
    <source>
        <dbReference type="Pfam" id="PF06985"/>
    </source>
</evidence>
<feature type="domain" description="Heterokaryon incompatibility" evidence="1">
    <location>
        <begin position="66"/>
        <end position="213"/>
    </location>
</feature>
<reference evidence="2" key="1">
    <citation type="journal article" date="2020" name="Stud. Mycol.">
        <title>101 Dothideomycetes genomes: a test case for predicting lifestyles and emergence of pathogens.</title>
        <authorList>
            <person name="Haridas S."/>
            <person name="Albert R."/>
            <person name="Binder M."/>
            <person name="Bloem J."/>
            <person name="Labutti K."/>
            <person name="Salamov A."/>
            <person name="Andreopoulos B."/>
            <person name="Baker S."/>
            <person name="Barry K."/>
            <person name="Bills G."/>
            <person name="Bluhm B."/>
            <person name="Cannon C."/>
            <person name="Castanera R."/>
            <person name="Culley D."/>
            <person name="Daum C."/>
            <person name="Ezra D."/>
            <person name="Gonzalez J."/>
            <person name="Henrissat B."/>
            <person name="Kuo A."/>
            <person name="Liang C."/>
            <person name="Lipzen A."/>
            <person name="Lutzoni F."/>
            <person name="Magnuson J."/>
            <person name="Mondo S."/>
            <person name="Nolan M."/>
            <person name="Ohm R."/>
            <person name="Pangilinan J."/>
            <person name="Park H.-J."/>
            <person name="Ramirez L."/>
            <person name="Alfaro M."/>
            <person name="Sun H."/>
            <person name="Tritt A."/>
            <person name="Yoshinaga Y."/>
            <person name="Zwiers L.-H."/>
            <person name="Turgeon B."/>
            <person name="Goodwin S."/>
            <person name="Spatafora J."/>
            <person name="Crous P."/>
            <person name="Grigoriev I."/>
        </authorList>
    </citation>
    <scope>NUCLEOTIDE SEQUENCE</scope>
    <source>
        <strain evidence="2">CBS 113818</strain>
    </source>
</reference>
<protein>
    <submittedName>
        <fullName evidence="2">HET-domain-containing protein</fullName>
    </submittedName>
</protein>
<dbReference type="Proteomes" id="UP000799424">
    <property type="component" value="Unassembled WGS sequence"/>
</dbReference>
<accession>A0A6A7A6M0</accession>
<name>A0A6A7A6M0_9PLEO</name>
<dbReference type="AlphaFoldDB" id="A0A6A7A6M0"/>
<dbReference type="PANTHER" id="PTHR33112">
    <property type="entry name" value="DOMAIN PROTEIN, PUTATIVE-RELATED"/>
    <property type="match status" value="1"/>
</dbReference>
<evidence type="ECO:0000313" key="3">
    <source>
        <dbReference type="Proteomes" id="UP000799424"/>
    </source>
</evidence>
<gene>
    <name evidence="2" type="ORF">CC86DRAFT_346685</name>
</gene>
<sequence>MATSDQISGYTDSEQARVKARSWLANCVTKHNCPVSTIGALPTRVVQINGHKQVRLHISNGERASYACLSHCWRDNPRFVLRTTTETLQHFQAGIPWGWPPRTFRDAIEFTQTLGLKYLWIDSLCIIQDFVNDWRHEGNRMADIYESALLTLAASKASNPTEGCFSVSANEHRSRFTTIEVEAGDCATFHTRTGLAHREGLKDNCPLLRRGWVRNLKPKCRPFANNHLCEM</sequence>
<dbReference type="PANTHER" id="PTHR33112:SF9">
    <property type="entry name" value="HETEROKARYON INCOMPATIBILITY DOMAIN-CONTAINING PROTEIN"/>
    <property type="match status" value="1"/>
</dbReference>
<dbReference type="Pfam" id="PF06985">
    <property type="entry name" value="HET"/>
    <property type="match status" value="1"/>
</dbReference>
<keyword evidence="3" id="KW-1185">Reference proteome</keyword>
<dbReference type="OrthoDB" id="3486565at2759"/>
<proteinExistence type="predicted"/>
<dbReference type="InterPro" id="IPR010730">
    <property type="entry name" value="HET"/>
</dbReference>
<organism evidence="2 3">
    <name type="scientific">Ophiobolus disseminans</name>
    <dbReference type="NCBI Taxonomy" id="1469910"/>
    <lineage>
        <taxon>Eukaryota</taxon>
        <taxon>Fungi</taxon>
        <taxon>Dikarya</taxon>
        <taxon>Ascomycota</taxon>
        <taxon>Pezizomycotina</taxon>
        <taxon>Dothideomycetes</taxon>
        <taxon>Pleosporomycetidae</taxon>
        <taxon>Pleosporales</taxon>
        <taxon>Pleosporineae</taxon>
        <taxon>Phaeosphaeriaceae</taxon>
        <taxon>Ophiobolus</taxon>
    </lineage>
</organism>
<evidence type="ECO:0000313" key="2">
    <source>
        <dbReference type="EMBL" id="KAF2828454.1"/>
    </source>
</evidence>
<dbReference type="EMBL" id="MU006222">
    <property type="protein sequence ID" value="KAF2828454.1"/>
    <property type="molecule type" value="Genomic_DNA"/>
</dbReference>